<protein>
    <recommendedName>
        <fullName evidence="2">Big-1 domain-containing protein</fullName>
    </recommendedName>
</protein>
<dbReference type="SUPFAM" id="SSF49373">
    <property type="entry name" value="Invasin/intimin cell-adhesion fragments"/>
    <property type="match status" value="4"/>
</dbReference>
<dbReference type="InterPro" id="IPR003344">
    <property type="entry name" value="Big_1_dom"/>
</dbReference>
<dbReference type="InterPro" id="IPR051715">
    <property type="entry name" value="Intimin-Invasin_domain"/>
</dbReference>
<gene>
    <name evidence="3" type="ORF">SAMN02745130_00340</name>
</gene>
<sequence length="619" mass="63309">MKQLFQRSALTLCVLALTGCGGGDGNQLSGGNTGGSGGNTDTGAKSLEVSASSRQLASSGDKPVIISAVAKDANNNVLKSVAVQFSVDSEATIEADTTTAASAVKTATLTPGLENPENRTVKVTVKSGSLVKTIEVAIVGTSLVLDGPTRLALNSPTTFIAKLRDSAGKALADETISIDSSLNNALTPVSGSGFVTDANGEVQFKINAAVSGTDTITVSALGVSSSKTLEISGDDFTITSANPEIKVGTAEAVSLKWTHNGIAQANRTIKISATRGLTPLQIVTDAQGQASFSVTSATAGGTVITATDASTGLSTSLTREFVATTPAILSTQVEKELIAPEASTNVIAVVKDIADNPVKNQLVEFNLIDTVGGELSASKATTDSLGKATIGYTAGNATSAKDGVKITSTLRLSDPNAAPITDNITLTVGGQALRIVLGEDEKIVEDGIFYKKSFGVIVTDSAGNPVKDKKVDFTLVPTHYAKGGVMPCGTMIAGVVSTEPTFSQTAICPSEDIDQDGGLDEGEDLNGNGRLEPTHAATVTNSAVTDAEGKVLATVIYPQSQALWNKVRLTARIVVSGTEYIETTDFVLPVLAADVSSCDIAPPNAVSPYGTDTSCLTKN</sequence>
<evidence type="ECO:0000259" key="2">
    <source>
        <dbReference type="PROSITE" id="PS51127"/>
    </source>
</evidence>
<evidence type="ECO:0000256" key="1">
    <source>
        <dbReference type="ARBA" id="ARBA00010116"/>
    </source>
</evidence>
<dbReference type="SMART" id="SM00634">
    <property type="entry name" value="BID_1"/>
    <property type="match status" value="3"/>
</dbReference>
<feature type="domain" description="Big-1" evidence="2">
    <location>
        <begin position="228"/>
        <end position="322"/>
    </location>
</feature>
<dbReference type="PROSITE" id="PS51257">
    <property type="entry name" value="PROKAR_LIPOPROTEIN"/>
    <property type="match status" value="1"/>
</dbReference>
<keyword evidence="4" id="KW-1185">Reference proteome</keyword>
<dbReference type="STRING" id="92487.SAMN02745130_00340"/>
<dbReference type="Proteomes" id="UP000190460">
    <property type="component" value="Unassembled WGS sequence"/>
</dbReference>
<reference evidence="4" key="1">
    <citation type="submission" date="2017-02" db="EMBL/GenBank/DDBJ databases">
        <authorList>
            <person name="Varghese N."/>
            <person name="Submissions S."/>
        </authorList>
    </citation>
    <scope>NUCLEOTIDE SEQUENCE [LARGE SCALE GENOMIC DNA]</scope>
    <source>
        <strain evidence="4">ATCC 49788</strain>
    </source>
</reference>
<dbReference type="PROSITE" id="PS51127">
    <property type="entry name" value="BIG1"/>
    <property type="match status" value="1"/>
</dbReference>
<dbReference type="RefSeq" id="WP_078920839.1">
    <property type="nucleotide sequence ID" value="NZ_FUYB01000001.1"/>
</dbReference>
<dbReference type="PANTHER" id="PTHR39576:SF2">
    <property type="entry name" value="ATTACHING AND EFFACING PROTEIN HOMOLOG-RELATED"/>
    <property type="match status" value="1"/>
</dbReference>
<evidence type="ECO:0000313" key="3">
    <source>
        <dbReference type="EMBL" id="SKA68712.1"/>
    </source>
</evidence>
<name>A0A1T4VUQ2_9GAMM</name>
<evidence type="ECO:0000313" key="4">
    <source>
        <dbReference type="Proteomes" id="UP000190460"/>
    </source>
</evidence>
<dbReference type="Gene3D" id="2.60.40.10">
    <property type="entry name" value="Immunoglobulins"/>
    <property type="match status" value="4"/>
</dbReference>
<comment type="similarity">
    <text evidence="1">Belongs to the intimin/invasin family.</text>
</comment>
<dbReference type="InterPro" id="IPR013783">
    <property type="entry name" value="Ig-like_fold"/>
</dbReference>
<dbReference type="OrthoDB" id="5620247at2"/>
<dbReference type="PANTHER" id="PTHR39576">
    <property type="entry name" value="ATTACHING AND EFFACING PROTEIN HOMOLOG-RELATED-RELATED"/>
    <property type="match status" value="1"/>
</dbReference>
<dbReference type="AlphaFoldDB" id="A0A1T4VUQ2"/>
<dbReference type="EMBL" id="FUYB01000001">
    <property type="protein sequence ID" value="SKA68712.1"/>
    <property type="molecule type" value="Genomic_DNA"/>
</dbReference>
<dbReference type="GO" id="GO:0009279">
    <property type="term" value="C:cell outer membrane"/>
    <property type="evidence" value="ECO:0007669"/>
    <property type="project" value="TreeGrafter"/>
</dbReference>
<proteinExistence type="inferred from homology"/>
<organism evidence="3 4">
    <name type="scientific">Thiothrix eikelboomii</name>
    <dbReference type="NCBI Taxonomy" id="92487"/>
    <lineage>
        <taxon>Bacteria</taxon>
        <taxon>Pseudomonadati</taxon>
        <taxon>Pseudomonadota</taxon>
        <taxon>Gammaproteobacteria</taxon>
        <taxon>Thiotrichales</taxon>
        <taxon>Thiotrichaceae</taxon>
        <taxon>Thiothrix</taxon>
    </lineage>
</organism>
<accession>A0A1T4VUQ2</accession>
<dbReference type="InterPro" id="IPR008964">
    <property type="entry name" value="Invasin/intimin_cell_adhesion"/>
</dbReference>